<evidence type="ECO:0000259" key="3">
    <source>
        <dbReference type="Pfam" id="PF14016"/>
    </source>
</evidence>
<feature type="domain" description="DUF4232" evidence="3">
    <location>
        <begin position="97"/>
        <end position="222"/>
    </location>
</feature>
<gene>
    <name evidence="4" type="ORF">ACFFRH_24500</name>
</gene>
<feature type="chain" id="PRO_5045965619" evidence="2">
    <location>
        <begin position="25"/>
        <end position="228"/>
    </location>
</feature>
<organism evidence="4 5">
    <name type="scientific">Streptosporangium vulgare</name>
    <dbReference type="NCBI Taxonomy" id="46190"/>
    <lineage>
        <taxon>Bacteria</taxon>
        <taxon>Bacillati</taxon>
        <taxon>Actinomycetota</taxon>
        <taxon>Actinomycetes</taxon>
        <taxon>Streptosporangiales</taxon>
        <taxon>Streptosporangiaceae</taxon>
        <taxon>Streptosporangium</taxon>
    </lineage>
</organism>
<keyword evidence="5" id="KW-1185">Reference proteome</keyword>
<feature type="region of interest" description="Disordered" evidence="1">
    <location>
        <begin position="31"/>
        <end position="68"/>
    </location>
</feature>
<evidence type="ECO:0000256" key="1">
    <source>
        <dbReference type="SAM" id="MobiDB-lite"/>
    </source>
</evidence>
<keyword evidence="2" id="KW-0732">Signal</keyword>
<name>A0ABV5THP5_9ACTN</name>
<evidence type="ECO:0000313" key="5">
    <source>
        <dbReference type="Proteomes" id="UP001589610"/>
    </source>
</evidence>
<dbReference type="RefSeq" id="WP_386159811.1">
    <property type="nucleotide sequence ID" value="NZ_JBHMBS010000012.1"/>
</dbReference>
<evidence type="ECO:0000313" key="4">
    <source>
        <dbReference type="EMBL" id="MFB9678651.1"/>
    </source>
</evidence>
<dbReference type="PROSITE" id="PS51257">
    <property type="entry name" value="PROKAR_LIPOPROTEIN"/>
    <property type="match status" value="1"/>
</dbReference>
<protein>
    <submittedName>
        <fullName evidence="4">DUF4232 domain-containing protein</fullName>
    </submittedName>
</protein>
<sequence length="228" mass="23438">MKRSIGSGRLAVISAAAAVLTALAACAPPGLPLGERPGNTPEKASGDVSENTAPFPAPSFPAPGSAPPRPVAAAVAVQAAGLRVTDTAPGANAAARCRTEALAARVGTVNAGAGQRYAPLVFTNRSGRTCWVYGFVGLIMIDGSGDALRTRTRRENVKPRRITLRPGASAHATLHWNQVPGGNNPCVTSARLMIIPPDEVAHLEIPFRATVCGDGRLDVTPMAPGTRL</sequence>
<reference evidence="4 5" key="1">
    <citation type="submission" date="2024-09" db="EMBL/GenBank/DDBJ databases">
        <authorList>
            <person name="Sun Q."/>
            <person name="Mori K."/>
        </authorList>
    </citation>
    <scope>NUCLEOTIDE SEQUENCE [LARGE SCALE GENOMIC DNA]</scope>
    <source>
        <strain evidence="4 5">JCM 3028</strain>
    </source>
</reference>
<proteinExistence type="predicted"/>
<dbReference type="EMBL" id="JBHMBS010000012">
    <property type="protein sequence ID" value="MFB9678651.1"/>
    <property type="molecule type" value="Genomic_DNA"/>
</dbReference>
<feature type="compositionally biased region" description="Pro residues" evidence="1">
    <location>
        <begin position="55"/>
        <end position="68"/>
    </location>
</feature>
<dbReference type="Proteomes" id="UP001589610">
    <property type="component" value="Unassembled WGS sequence"/>
</dbReference>
<dbReference type="Pfam" id="PF14016">
    <property type="entry name" value="DUF4232"/>
    <property type="match status" value="1"/>
</dbReference>
<evidence type="ECO:0000256" key="2">
    <source>
        <dbReference type="SAM" id="SignalP"/>
    </source>
</evidence>
<accession>A0ABV5THP5</accession>
<feature type="signal peptide" evidence="2">
    <location>
        <begin position="1"/>
        <end position="24"/>
    </location>
</feature>
<dbReference type="InterPro" id="IPR025326">
    <property type="entry name" value="DUF4232"/>
</dbReference>
<comment type="caution">
    <text evidence="4">The sequence shown here is derived from an EMBL/GenBank/DDBJ whole genome shotgun (WGS) entry which is preliminary data.</text>
</comment>